<evidence type="ECO:0000313" key="6">
    <source>
        <dbReference type="EMBL" id="NYI68455.1"/>
    </source>
</evidence>
<evidence type="ECO:0000256" key="2">
    <source>
        <dbReference type="ARBA" id="ARBA00022448"/>
    </source>
</evidence>
<dbReference type="InterPro" id="IPR003593">
    <property type="entry name" value="AAA+_ATPase"/>
</dbReference>
<comment type="similarity">
    <text evidence="1">Belongs to the ABC transporter superfamily.</text>
</comment>
<dbReference type="PROSITE" id="PS50893">
    <property type="entry name" value="ABC_TRANSPORTER_2"/>
    <property type="match status" value="1"/>
</dbReference>
<evidence type="ECO:0000256" key="4">
    <source>
        <dbReference type="ARBA" id="ARBA00022840"/>
    </source>
</evidence>
<evidence type="ECO:0000256" key="3">
    <source>
        <dbReference type="ARBA" id="ARBA00022741"/>
    </source>
</evidence>
<dbReference type="GO" id="GO:0005524">
    <property type="term" value="F:ATP binding"/>
    <property type="evidence" value="ECO:0007669"/>
    <property type="project" value="UniProtKB-KW"/>
</dbReference>
<dbReference type="InterPro" id="IPR050095">
    <property type="entry name" value="ECF_ABC_transporter_ATP-bd"/>
</dbReference>
<evidence type="ECO:0000256" key="1">
    <source>
        <dbReference type="ARBA" id="ARBA00005417"/>
    </source>
</evidence>
<evidence type="ECO:0000259" key="5">
    <source>
        <dbReference type="PROSITE" id="PS50893"/>
    </source>
</evidence>
<keyword evidence="2" id="KW-0813">Transport</keyword>
<dbReference type="PANTHER" id="PTHR43553:SF24">
    <property type="entry name" value="ENERGY-COUPLING FACTOR TRANSPORTER ATP-BINDING PROTEIN ECFA1"/>
    <property type="match status" value="1"/>
</dbReference>
<dbReference type="Pfam" id="PF00005">
    <property type="entry name" value="ABC_tran"/>
    <property type="match status" value="1"/>
</dbReference>
<dbReference type="Gene3D" id="3.40.50.300">
    <property type="entry name" value="P-loop containing nucleotide triphosphate hydrolases"/>
    <property type="match status" value="1"/>
</dbReference>
<dbReference type="RefSeq" id="WP_372465324.1">
    <property type="nucleotide sequence ID" value="NZ_JACBZP010000001.1"/>
</dbReference>
<organism evidence="6 7">
    <name type="scientific">Spelaeicoccus albus</name>
    <dbReference type="NCBI Taxonomy" id="1280376"/>
    <lineage>
        <taxon>Bacteria</taxon>
        <taxon>Bacillati</taxon>
        <taxon>Actinomycetota</taxon>
        <taxon>Actinomycetes</taxon>
        <taxon>Micrococcales</taxon>
        <taxon>Brevibacteriaceae</taxon>
        <taxon>Spelaeicoccus</taxon>
    </lineage>
</organism>
<sequence length="235" mass="25494">MTMIRFSAAGVRVRVDDDLRTLLHPTSLDLTERRVSVIGANGSGKSTLLRLVNGLTLPTTGSVSVDGVDTHSRGADVRRLVGFVFTDPLAQLVMPTGLEDVMLSLRRTGIRARDRRRAALDHIAAFGLGGHSEQSIYDLSGGQRQLMALASVLATAPRVLVLDEPTTLLDLTNRERFRRVLNGLHQQILFSTHDLELALDAERTLVVNSGTIAFDGAPADAVRFYRELAVTGTPS</sequence>
<keyword evidence="6" id="KW-0378">Hydrolase</keyword>
<dbReference type="SUPFAM" id="SSF52540">
    <property type="entry name" value="P-loop containing nucleoside triphosphate hydrolases"/>
    <property type="match status" value="1"/>
</dbReference>
<feature type="domain" description="ABC transporter" evidence="5">
    <location>
        <begin position="4"/>
        <end position="234"/>
    </location>
</feature>
<accession>A0A7Z0D421</accession>
<reference evidence="6 7" key="1">
    <citation type="submission" date="2020-07" db="EMBL/GenBank/DDBJ databases">
        <title>Sequencing the genomes of 1000 actinobacteria strains.</title>
        <authorList>
            <person name="Klenk H.-P."/>
        </authorList>
    </citation>
    <scope>NUCLEOTIDE SEQUENCE [LARGE SCALE GENOMIC DNA]</scope>
    <source>
        <strain evidence="6 7">DSM 26341</strain>
    </source>
</reference>
<dbReference type="EMBL" id="JACBZP010000001">
    <property type="protein sequence ID" value="NYI68455.1"/>
    <property type="molecule type" value="Genomic_DNA"/>
</dbReference>
<dbReference type="GO" id="GO:0016887">
    <property type="term" value="F:ATP hydrolysis activity"/>
    <property type="evidence" value="ECO:0007669"/>
    <property type="project" value="InterPro"/>
</dbReference>
<dbReference type="SMART" id="SM00382">
    <property type="entry name" value="AAA"/>
    <property type="match status" value="1"/>
</dbReference>
<protein>
    <submittedName>
        <fullName evidence="6">Biotin transport system ATP-binding protein</fullName>
        <ecNumber evidence="6">3.6.3.-</ecNumber>
    </submittedName>
</protein>
<keyword evidence="4 6" id="KW-0067">ATP-binding</keyword>
<dbReference type="EC" id="3.6.3.-" evidence="6"/>
<dbReference type="CDD" id="cd03225">
    <property type="entry name" value="ABC_cobalt_CbiO_domain1"/>
    <property type="match status" value="1"/>
</dbReference>
<name>A0A7Z0D421_9MICO</name>
<dbReference type="InterPro" id="IPR027417">
    <property type="entry name" value="P-loop_NTPase"/>
</dbReference>
<dbReference type="PANTHER" id="PTHR43553">
    <property type="entry name" value="HEAVY METAL TRANSPORTER"/>
    <property type="match status" value="1"/>
</dbReference>
<dbReference type="GO" id="GO:0043190">
    <property type="term" value="C:ATP-binding cassette (ABC) transporter complex"/>
    <property type="evidence" value="ECO:0007669"/>
    <property type="project" value="TreeGrafter"/>
</dbReference>
<dbReference type="Proteomes" id="UP000539111">
    <property type="component" value="Unassembled WGS sequence"/>
</dbReference>
<keyword evidence="3" id="KW-0547">Nucleotide-binding</keyword>
<comment type="caution">
    <text evidence="6">The sequence shown here is derived from an EMBL/GenBank/DDBJ whole genome shotgun (WGS) entry which is preliminary data.</text>
</comment>
<gene>
    <name evidence="6" type="ORF">BJY26_002761</name>
</gene>
<dbReference type="InterPro" id="IPR003439">
    <property type="entry name" value="ABC_transporter-like_ATP-bd"/>
</dbReference>
<dbReference type="GO" id="GO:0042626">
    <property type="term" value="F:ATPase-coupled transmembrane transporter activity"/>
    <property type="evidence" value="ECO:0007669"/>
    <property type="project" value="TreeGrafter"/>
</dbReference>
<dbReference type="InterPro" id="IPR015856">
    <property type="entry name" value="ABC_transpr_CbiO/EcfA_su"/>
</dbReference>
<keyword evidence="7" id="KW-1185">Reference proteome</keyword>
<proteinExistence type="inferred from homology"/>
<dbReference type="AlphaFoldDB" id="A0A7Z0D421"/>
<dbReference type="InterPro" id="IPR017871">
    <property type="entry name" value="ABC_transporter-like_CS"/>
</dbReference>
<dbReference type="PROSITE" id="PS00211">
    <property type="entry name" value="ABC_TRANSPORTER_1"/>
    <property type="match status" value="1"/>
</dbReference>
<evidence type="ECO:0000313" key="7">
    <source>
        <dbReference type="Proteomes" id="UP000539111"/>
    </source>
</evidence>